<feature type="domain" description="Large ribosomal subunit protein uL5 N-terminal" evidence="7">
    <location>
        <begin position="24"/>
        <end position="80"/>
    </location>
</feature>
<evidence type="ECO:0000256" key="2">
    <source>
        <dbReference type="ARBA" id="ARBA00022980"/>
    </source>
</evidence>
<feature type="domain" description="Large ribosomal subunit protein uL5 C-terminal" evidence="8">
    <location>
        <begin position="84"/>
        <end position="177"/>
    </location>
</feature>
<comment type="subunit">
    <text evidence="5">Part of the 50S ribosomal subunit; part of the 5S rRNA/L5/L18/L25 subcomplex. Contacts the 5S rRNA and the P site tRNA. Forms a bridge to the 30S subunit in the 70S ribosome.</text>
</comment>
<dbReference type="FunFam" id="3.30.1440.10:FF:000001">
    <property type="entry name" value="50S ribosomal protein L5"/>
    <property type="match status" value="1"/>
</dbReference>
<dbReference type="GO" id="GO:0005840">
    <property type="term" value="C:ribosome"/>
    <property type="evidence" value="ECO:0007669"/>
    <property type="project" value="UniProtKB-KW"/>
</dbReference>
<dbReference type="GO" id="GO:1990904">
    <property type="term" value="C:ribonucleoprotein complex"/>
    <property type="evidence" value="ECO:0007669"/>
    <property type="project" value="UniProtKB-KW"/>
</dbReference>
<evidence type="ECO:0000259" key="8">
    <source>
        <dbReference type="Pfam" id="PF00673"/>
    </source>
</evidence>
<keyword evidence="5" id="KW-0694">RNA-binding</keyword>
<dbReference type="InterPro" id="IPR020930">
    <property type="entry name" value="Ribosomal_uL5_bac-type"/>
</dbReference>
<comment type="similarity">
    <text evidence="1 5 6">Belongs to the universal ribosomal protein uL5 family.</text>
</comment>
<dbReference type="InterPro" id="IPR031309">
    <property type="entry name" value="Ribosomal_uL5_C"/>
</dbReference>
<dbReference type="Pfam" id="PF00673">
    <property type="entry name" value="Ribosomal_L5_C"/>
    <property type="match status" value="1"/>
</dbReference>
<dbReference type="HAMAP" id="MF_01333_B">
    <property type="entry name" value="Ribosomal_uL5_B"/>
    <property type="match status" value="1"/>
</dbReference>
<dbReference type="EMBL" id="MGDX01000006">
    <property type="protein sequence ID" value="OGL71737.1"/>
    <property type="molecule type" value="Genomic_DNA"/>
</dbReference>
<accession>A0A1F7U226</accession>
<gene>
    <name evidence="5" type="primary">rplE</name>
    <name evidence="9" type="ORF">A3C17_02875</name>
</gene>
<dbReference type="Pfam" id="PF00281">
    <property type="entry name" value="Ribosomal_L5"/>
    <property type="match status" value="1"/>
</dbReference>
<dbReference type="NCBIfam" id="NF000585">
    <property type="entry name" value="PRK00010.1"/>
    <property type="match status" value="1"/>
</dbReference>
<dbReference type="PANTHER" id="PTHR11994">
    <property type="entry name" value="60S RIBOSOMAL PROTEIN L11-RELATED"/>
    <property type="match status" value="1"/>
</dbReference>
<keyword evidence="2 5" id="KW-0689">Ribosomal protein</keyword>
<dbReference type="InterPro" id="IPR020929">
    <property type="entry name" value="Ribosomal_uL5_CS"/>
</dbReference>
<dbReference type="STRING" id="1802389.A3C17_02875"/>
<dbReference type="AlphaFoldDB" id="A0A1F7U226"/>
<evidence type="ECO:0000259" key="7">
    <source>
        <dbReference type="Pfam" id="PF00281"/>
    </source>
</evidence>
<keyword evidence="3 5" id="KW-0687">Ribonucleoprotein</keyword>
<evidence type="ECO:0000256" key="3">
    <source>
        <dbReference type="ARBA" id="ARBA00023274"/>
    </source>
</evidence>
<dbReference type="GO" id="GO:0019843">
    <property type="term" value="F:rRNA binding"/>
    <property type="evidence" value="ECO:0007669"/>
    <property type="project" value="UniProtKB-UniRule"/>
</dbReference>
<dbReference type="InterPro" id="IPR031310">
    <property type="entry name" value="Ribosomal_uL5_N"/>
</dbReference>
<dbReference type="GO" id="GO:0006412">
    <property type="term" value="P:translation"/>
    <property type="evidence" value="ECO:0007669"/>
    <property type="project" value="UniProtKB-UniRule"/>
</dbReference>
<dbReference type="GO" id="GO:0003735">
    <property type="term" value="F:structural constituent of ribosome"/>
    <property type="evidence" value="ECO:0007669"/>
    <property type="project" value="InterPro"/>
</dbReference>
<protein>
    <recommendedName>
        <fullName evidence="4 5">Large ribosomal subunit protein uL5</fullName>
    </recommendedName>
</protein>
<dbReference type="PROSITE" id="PS00358">
    <property type="entry name" value="RIBOSOMAL_L5"/>
    <property type="match status" value="1"/>
</dbReference>
<dbReference type="InterPro" id="IPR002132">
    <property type="entry name" value="Ribosomal_uL5"/>
</dbReference>
<organism evidence="9 10">
    <name type="scientific">Candidatus Uhrbacteria bacterium RIFCSPHIGHO2_02_FULL_53_13</name>
    <dbReference type="NCBI Taxonomy" id="1802389"/>
    <lineage>
        <taxon>Bacteria</taxon>
        <taxon>Candidatus Uhriibacteriota</taxon>
    </lineage>
</organism>
<evidence type="ECO:0000256" key="1">
    <source>
        <dbReference type="ARBA" id="ARBA00008553"/>
    </source>
</evidence>
<evidence type="ECO:0000313" key="10">
    <source>
        <dbReference type="Proteomes" id="UP000177097"/>
    </source>
</evidence>
<name>A0A1F7U226_9BACT</name>
<dbReference type="InterPro" id="IPR022803">
    <property type="entry name" value="Ribosomal_uL5_dom_sf"/>
</dbReference>
<comment type="caution">
    <text evidence="9">The sequence shown here is derived from an EMBL/GenBank/DDBJ whole genome shotgun (WGS) entry which is preliminary data.</text>
</comment>
<dbReference type="GO" id="GO:0000049">
    <property type="term" value="F:tRNA binding"/>
    <property type="evidence" value="ECO:0007669"/>
    <property type="project" value="UniProtKB-UniRule"/>
</dbReference>
<dbReference type="PIRSF" id="PIRSF002161">
    <property type="entry name" value="Ribosomal_L5"/>
    <property type="match status" value="1"/>
</dbReference>
<sequence>MSLLKSHYSTKVAPALKASLGKKNIHAVPKMEKVTLNVGLGSGLKDSQFQETVAKSLQRISGQKPVLTKARKSIAAFKIRQGMPIGIKVTLRGPRMYDFVEKLVAVTFPRVRDFRGIDRKSVDQSGNFNYGFKEHIAFPEISSDEVERLHGLQVTITTSAKTREDGIALFEALGFPFKAT</sequence>
<evidence type="ECO:0000256" key="5">
    <source>
        <dbReference type="HAMAP-Rule" id="MF_01333"/>
    </source>
</evidence>
<reference evidence="9 10" key="1">
    <citation type="journal article" date="2016" name="Nat. Commun.">
        <title>Thousands of microbial genomes shed light on interconnected biogeochemical processes in an aquifer system.</title>
        <authorList>
            <person name="Anantharaman K."/>
            <person name="Brown C.T."/>
            <person name="Hug L.A."/>
            <person name="Sharon I."/>
            <person name="Castelle C.J."/>
            <person name="Probst A.J."/>
            <person name="Thomas B.C."/>
            <person name="Singh A."/>
            <person name="Wilkins M.J."/>
            <person name="Karaoz U."/>
            <person name="Brodie E.L."/>
            <person name="Williams K.H."/>
            <person name="Hubbard S.S."/>
            <person name="Banfield J.F."/>
        </authorList>
    </citation>
    <scope>NUCLEOTIDE SEQUENCE [LARGE SCALE GENOMIC DNA]</scope>
</reference>
<keyword evidence="5" id="KW-0820">tRNA-binding</keyword>
<dbReference type="SUPFAM" id="SSF55282">
    <property type="entry name" value="RL5-like"/>
    <property type="match status" value="1"/>
</dbReference>
<evidence type="ECO:0000313" key="9">
    <source>
        <dbReference type="EMBL" id="OGL71737.1"/>
    </source>
</evidence>
<dbReference type="Proteomes" id="UP000177097">
    <property type="component" value="Unassembled WGS sequence"/>
</dbReference>
<comment type="function">
    <text evidence="5">This is 1 of the proteins that bind and probably mediate the attachment of the 5S RNA into the large ribosomal subunit, where it forms part of the central protuberance. In the 70S ribosome it contacts protein S13 of the 30S subunit (bridge B1b), connecting the 2 subunits; this bridge is implicated in subunit movement. Contacts the P site tRNA; the 5S rRNA and some of its associated proteins might help stabilize positioning of ribosome-bound tRNAs.</text>
</comment>
<proteinExistence type="inferred from homology"/>
<keyword evidence="5" id="KW-0699">rRNA-binding</keyword>
<evidence type="ECO:0000256" key="4">
    <source>
        <dbReference type="ARBA" id="ARBA00035245"/>
    </source>
</evidence>
<dbReference type="Gene3D" id="3.30.1440.10">
    <property type="match status" value="1"/>
</dbReference>
<evidence type="ECO:0000256" key="6">
    <source>
        <dbReference type="RuleBase" id="RU003930"/>
    </source>
</evidence>